<dbReference type="Proteomes" id="UP000663870">
    <property type="component" value="Unassembled WGS sequence"/>
</dbReference>
<evidence type="ECO:0000313" key="3">
    <source>
        <dbReference type="Proteomes" id="UP000663870"/>
    </source>
</evidence>
<name>A0A813WYY1_9BILA</name>
<feature type="compositionally biased region" description="Polar residues" evidence="1">
    <location>
        <begin position="375"/>
        <end position="384"/>
    </location>
</feature>
<sequence>MAATSINNSDQIQIDQTQSILTNSKLFIITSDEDETDLDGTTEIENAEKESPYKPSEISVPIRQWSGLSMTSLSITNKKSKSNAYKFVQLERALTSAKFLKKNDDRIQFENEYLRSLNENRFDEFLNNYYQKIYDHYQRIKQEQEFKKTRAFTFVDLEKNFFTLDPTRDIKIVFVDEPTTSTITKTANTRSAASARQRSTSSAISNDAAIELFYANRSRRLLCDPAYAREEISLFARRAAERLHERLPRMSSVPHRVKIVDERDTTGKPDERTLLQMKHKRALSLINKRRHIIIKMMTQSKKNEIKMEQQWKQTPIALDSAACCRELLERANQIDQVYGEKIIRRPQTALVSRRTPSKNISSSASSVTATKSTNITPSFSSRSTPFHDALSIEHVGKTKDVRVILPTRPLTAPVKVNWVNYC</sequence>
<organism evidence="2 3">
    <name type="scientific">Rotaria sordida</name>
    <dbReference type="NCBI Taxonomy" id="392033"/>
    <lineage>
        <taxon>Eukaryota</taxon>
        <taxon>Metazoa</taxon>
        <taxon>Spiralia</taxon>
        <taxon>Gnathifera</taxon>
        <taxon>Rotifera</taxon>
        <taxon>Eurotatoria</taxon>
        <taxon>Bdelloidea</taxon>
        <taxon>Philodinida</taxon>
        <taxon>Philodinidae</taxon>
        <taxon>Rotaria</taxon>
    </lineage>
</organism>
<proteinExistence type="predicted"/>
<protein>
    <submittedName>
        <fullName evidence="2">Uncharacterized protein</fullName>
    </submittedName>
</protein>
<accession>A0A813WYY1</accession>
<gene>
    <name evidence="2" type="ORF">JXQ802_LOCUS7178</name>
</gene>
<keyword evidence="3" id="KW-1185">Reference proteome</keyword>
<comment type="caution">
    <text evidence="2">The sequence shown here is derived from an EMBL/GenBank/DDBJ whole genome shotgun (WGS) entry which is preliminary data.</text>
</comment>
<dbReference type="EMBL" id="CAJNOL010000118">
    <property type="protein sequence ID" value="CAF0860795.1"/>
    <property type="molecule type" value="Genomic_DNA"/>
</dbReference>
<evidence type="ECO:0000256" key="1">
    <source>
        <dbReference type="SAM" id="MobiDB-lite"/>
    </source>
</evidence>
<reference evidence="2" key="1">
    <citation type="submission" date="2021-02" db="EMBL/GenBank/DDBJ databases">
        <authorList>
            <person name="Nowell W R."/>
        </authorList>
    </citation>
    <scope>NUCLEOTIDE SEQUENCE</scope>
</reference>
<evidence type="ECO:0000313" key="2">
    <source>
        <dbReference type="EMBL" id="CAF0860795.1"/>
    </source>
</evidence>
<dbReference type="AlphaFoldDB" id="A0A813WYY1"/>
<feature type="region of interest" description="Disordered" evidence="1">
    <location>
        <begin position="352"/>
        <end position="384"/>
    </location>
</feature>
<feature type="compositionally biased region" description="Low complexity" evidence="1">
    <location>
        <begin position="357"/>
        <end position="374"/>
    </location>
</feature>